<dbReference type="Proteomes" id="UP000190150">
    <property type="component" value="Unassembled WGS sequence"/>
</dbReference>
<dbReference type="GO" id="GO:0000160">
    <property type="term" value="P:phosphorelay signal transduction system"/>
    <property type="evidence" value="ECO:0007669"/>
    <property type="project" value="InterPro"/>
</dbReference>
<feature type="domain" description="Response regulatory" evidence="2">
    <location>
        <begin position="5"/>
        <end position="121"/>
    </location>
</feature>
<reference evidence="4" key="1">
    <citation type="submission" date="2017-02" db="EMBL/GenBank/DDBJ databases">
        <authorList>
            <person name="Varghese N."/>
            <person name="Submissions S."/>
        </authorList>
    </citation>
    <scope>NUCLEOTIDE SEQUENCE [LARGE SCALE GENOMIC DNA]</scope>
    <source>
        <strain evidence="4">DSM 24091</strain>
    </source>
</reference>
<evidence type="ECO:0000256" key="1">
    <source>
        <dbReference type="PROSITE-ProRule" id="PRU00169"/>
    </source>
</evidence>
<dbReference type="AlphaFoldDB" id="A0A1T5GQY7"/>
<evidence type="ECO:0000313" key="4">
    <source>
        <dbReference type="Proteomes" id="UP000190150"/>
    </source>
</evidence>
<name>A0A1T5GQY7_9SPHI</name>
<proteinExistence type="predicted"/>
<dbReference type="STRING" id="1513896.SAMN05660841_04282"/>
<accession>A0A1T5GQY7</accession>
<dbReference type="PROSITE" id="PS50110">
    <property type="entry name" value="RESPONSE_REGULATORY"/>
    <property type="match status" value="1"/>
</dbReference>
<dbReference type="SMART" id="SM00448">
    <property type="entry name" value="REC"/>
    <property type="match status" value="1"/>
</dbReference>
<organism evidence="3 4">
    <name type="scientific">Sphingobacterium nematocida</name>
    <dbReference type="NCBI Taxonomy" id="1513896"/>
    <lineage>
        <taxon>Bacteria</taxon>
        <taxon>Pseudomonadati</taxon>
        <taxon>Bacteroidota</taxon>
        <taxon>Sphingobacteriia</taxon>
        <taxon>Sphingobacteriales</taxon>
        <taxon>Sphingobacteriaceae</taxon>
        <taxon>Sphingobacterium</taxon>
    </lineage>
</organism>
<keyword evidence="4" id="KW-1185">Reference proteome</keyword>
<evidence type="ECO:0000313" key="3">
    <source>
        <dbReference type="EMBL" id="SKC10740.1"/>
    </source>
</evidence>
<gene>
    <name evidence="3" type="ORF">SAMN05660841_04282</name>
</gene>
<sequence>MNVYTALIIDDEKHVRLDVGDALDTSQLFTIMGAYGTIEAALEFLREESKVLDFIFCDIQFDKGMSGIEGAEELRKYCRFFVFFTGHFQDYLLENALLKPDGFLSKPVQLEDIQELMAHLGLRQSLEPIERIIYAMEPSKKETDVDSGTQKAKRRVRPRIPILLKDVVKVEREGKFLHIYGAGAQGTLVLLGQLRMALKDFYVQFQKLDIFIPPNSSVLINVAFTTSISIHAIVYYHGRQVLVTDGYRRKIRDYQERNRV</sequence>
<keyword evidence="1" id="KW-0597">Phosphoprotein</keyword>
<dbReference type="Pfam" id="PF00072">
    <property type="entry name" value="Response_reg"/>
    <property type="match status" value="1"/>
</dbReference>
<dbReference type="SUPFAM" id="SSF52172">
    <property type="entry name" value="CheY-like"/>
    <property type="match status" value="1"/>
</dbReference>
<dbReference type="Gene3D" id="3.40.50.2300">
    <property type="match status" value="1"/>
</dbReference>
<dbReference type="RefSeq" id="WP_176141159.1">
    <property type="nucleotide sequence ID" value="NZ_FUZF01000030.1"/>
</dbReference>
<feature type="modified residue" description="4-aspartylphosphate" evidence="1">
    <location>
        <position position="58"/>
    </location>
</feature>
<dbReference type="EMBL" id="FUZF01000030">
    <property type="protein sequence ID" value="SKC10740.1"/>
    <property type="molecule type" value="Genomic_DNA"/>
</dbReference>
<dbReference type="InterPro" id="IPR011006">
    <property type="entry name" value="CheY-like_superfamily"/>
</dbReference>
<dbReference type="InterPro" id="IPR001789">
    <property type="entry name" value="Sig_transdc_resp-reg_receiver"/>
</dbReference>
<protein>
    <submittedName>
        <fullName evidence="3">CheY chemotaxis protein or a CheY-like REC (Receiver) domain</fullName>
    </submittedName>
</protein>
<evidence type="ECO:0000259" key="2">
    <source>
        <dbReference type="PROSITE" id="PS50110"/>
    </source>
</evidence>